<proteinExistence type="predicted"/>
<accession>A0A4Y2TUZ9</accession>
<evidence type="ECO:0000313" key="2">
    <source>
        <dbReference type="Proteomes" id="UP000499080"/>
    </source>
</evidence>
<protein>
    <submittedName>
        <fullName evidence="1">Uncharacterized protein</fullName>
    </submittedName>
</protein>
<reference evidence="1 2" key="1">
    <citation type="journal article" date="2019" name="Sci. Rep.">
        <title>Orb-weaving spider Araneus ventricosus genome elucidates the spidroin gene catalogue.</title>
        <authorList>
            <person name="Kono N."/>
            <person name="Nakamura H."/>
            <person name="Ohtoshi R."/>
            <person name="Moran D.A.P."/>
            <person name="Shinohara A."/>
            <person name="Yoshida Y."/>
            <person name="Fujiwara M."/>
            <person name="Mori M."/>
            <person name="Tomita M."/>
            <person name="Arakawa K."/>
        </authorList>
    </citation>
    <scope>NUCLEOTIDE SEQUENCE [LARGE SCALE GENOMIC DNA]</scope>
</reference>
<dbReference type="OrthoDB" id="6753017at2759"/>
<dbReference type="Proteomes" id="UP000499080">
    <property type="component" value="Unassembled WGS sequence"/>
</dbReference>
<name>A0A4Y2TUZ9_ARAVE</name>
<sequence>MKSLQLKETSLFVGHSSSGLATCSDMTIEQSLLKVIKTFWGLTHGREVSDSELARWTQEMTALQHTCVGIEKFCGVVLTSSAQHLGISDARVQRNNDDCWKIVELFNHYNPVPENLNLTSISNDVVGDSRINCHMTKEKNIIFIKRI</sequence>
<gene>
    <name evidence="1" type="ORF">AVEN_25277_1</name>
</gene>
<keyword evidence="2" id="KW-1185">Reference proteome</keyword>
<dbReference type="AlphaFoldDB" id="A0A4Y2TUZ9"/>
<comment type="caution">
    <text evidence="1">The sequence shown here is derived from an EMBL/GenBank/DDBJ whole genome shotgun (WGS) entry which is preliminary data.</text>
</comment>
<organism evidence="1 2">
    <name type="scientific">Araneus ventricosus</name>
    <name type="common">Orbweaver spider</name>
    <name type="synonym">Epeira ventricosa</name>
    <dbReference type="NCBI Taxonomy" id="182803"/>
    <lineage>
        <taxon>Eukaryota</taxon>
        <taxon>Metazoa</taxon>
        <taxon>Ecdysozoa</taxon>
        <taxon>Arthropoda</taxon>
        <taxon>Chelicerata</taxon>
        <taxon>Arachnida</taxon>
        <taxon>Araneae</taxon>
        <taxon>Araneomorphae</taxon>
        <taxon>Entelegynae</taxon>
        <taxon>Araneoidea</taxon>
        <taxon>Araneidae</taxon>
        <taxon>Araneus</taxon>
    </lineage>
</organism>
<evidence type="ECO:0000313" key="1">
    <source>
        <dbReference type="EMBL" id="GBO03270.1"/>
    </source>
</evidence>
<dbReference type="EMBL" id="BGPR01030641">
    <property type="protein sequence ID" value="GBO03270.1"/>
    <property type="molecule type" value="Genomic_DNA"/>
</dbReference>